<dbReference type="OrthoDB" id="8705804at2"/>
<reference evidence="6 7" key="1">
    <citation type="submission" date="2016-12" db="EMBL/GenBank/DDBJ databases">
        <title>Amycolatopsis keratiniphila subsp. keratiniphila genome sequencing and assembly.</title>
        <authorList>
            <person name="Mayilraj S."/>
            <person name="Kaur N."/>
        </authorList>
    </citation>
    <scope>NUCLEOTIDE SEQUENCE [LARGE SCALE GENOMIC DNA]</scope>
    <source>
        <strain evidence="6 7">DSM 44409</strain>
    </source>
</reference>
<accession>A0A1W2LIQ8</accession>
<evidence type="ECO:0000259" key="5">
    <source>
        <dbReference type="PROSITE" id="PS51898"/>
    </source>
</evidence>
<evidence type="ECO:0000313" key="7">
    <source>
        <dbReference type="Proteomes" id="UP000076660"/>
    </source>
</evidence>
<gene>
    <name evidence="6" type="ORF">AVR91_0237245</name>
</gene>
<dbReference type="InterPro" id="IPR011010">
    <property type="entry name" value="DNA_brk_join_enz"/>
</dbReference>
<dbReference type="RefSeq" id="WP_063272271.1">
    <property type="nucleotide sequence ID" value="NZ_LQMT02000040.1"/>
</dbReference>
<dbReference type="InterPro" id="IPR050090">
    <property type="entry name" value="Tyrosine_recombinase_XerCD"/>
</dbReference>
<protein>
    <recommendedName>
        <fullName evidence="5">Tyr recombinase domain-containing protein</fullName>
    </recommendedName>
</protein>
<comment type="caution">
    <text evidence="6">The sequence shown here is derived from an EMBL/GenBank/DDBJ whole genome shotgun (WGS) entry which is preliminary data.</text>
</comment>
<dbReference type="Proteomes" id="UP000076660">
    <property type="component" value="Unassembled WGS sequence"/>
</dbReference>
<proteinExistence type="inferred from homology"/>
<dbReference type="GO" id="GO:0015074">
    <property type="term" value="P:DNA integration"/>
    <property type="evidence" value="ECO:0007669"/>
    <property type="project" value="InterPro"/>
</dbReference>
<evidence type="ECO:0000256" key="1">
    <source>
        <dbReference type="ARBA" id="ARBA00008857"/>
    </source>
</evidence>
<keyword evidence="2" id="KW-0238">DNA-binding</keyword>
<dbReference type="SUPFAM" id="SSF56349">
    <property type="entry name" value="DNA breaking-rejoining enzymes"/>
    <property type="match status" value="1"/>
</dbReference>
<name>A0A1W2LIQ8_9PSEU</name>
<dbReference type="PROSITE" id="PS51898">
    <property type="entry name" value="TYR_RECOMBINASE"/>
    <property type="match status" value="1"/>
</dbReference>
<dbReference type="PANTHER" id="PTHR30349">
    <property type="entry name" value="PHAGE INTEGRASE-RELATED"/>
    <property type="match status" value="1"/>
</dbReference>
<dbReference type="Gene3D" id="1.10.443.10">
    <property type="entry name" value="Intergrase catalytic core"/>
    <property type="match status" value="1"/>
</dbReference>
<dbReference type="Pfam" id="PF00589">
    <property type="entry name" value="Phage_integrase"/>
    <property type="match status" value="1"/>
</dbReference>
<evidence type="ECO:0000313" key="6">
    <source>
        <dbReference type="EMBL" id="ONF62735.1"/>
    </source>
</evidence>
<dbReference type="GO" id="GO:0003677">
    <property type="term" value="F:DNA binding"/>
    <property type="evidence" value="ECO:0007669"/>
    <property type="project" value="UniProtKB-KW"/>
</dbReference>
<comment type="similarity">
    <text evidence="1">Belongs to the 'phage' integrase family.</text>
</comment>
<evidence type="ECO:0000256" key="4">
    <source>
        <dbReference type="SAM" id="MobiDB-lite"/>
    </source>
</evidence>
<dbReference type="PANTHER" id="PTHR30349:SF41">
    <property type="entry name" value="INTEGRASE_RECOMBINASE PROTEIN MJ0367-RELATED"/>
    <property type="match status" value="1"/>
</dbReference>
<evidence type="ECO:0000256" key="3">
    <source>
        <dbReference type="ARBA" id="ARBA00023172"/>
    </source>
</evidence>
<feature type="compositionally biased region" description="Basic residues" evidence="4">
    <location>
        <begin position="30"/>
        <end position="40"/>
    </location>
</feature>
<sequence length="272" mass="30233">MGRKSPQEKKRLSYAKDRRNDYGANDKASRKNLPRHKRRVNQANRHRDQQMLTSARGPVDLEHAATAEEDLLKVRPLRWRKWPDTPLGGVVRGKLDRIDVRRSFEAATLSPLADREPREMLSAAAHLLSTKDVAVLHFLAHTGVRVTELSALDLRDVSTGSVIVRGGRRRTIPLPPELRPPLDAYLRVRAERPGADEEPAYFLNAFGCRVSPRSVNDVVATFGTLIGMPGLSARTLRKTFAIDLLRAGADLGTASEMLGHASPDATRAYLAR</sequence>
<keyword evidence="3" id="KW-0233">DNA recombination</keyword>
<feature type="region of interest" description="Disordered" evidence="4">
    <location>
        <begin position="1"/>
        <end position="59"/>
    </location>
</feature>
<organism evidence="6 7">
    <name type="scientific">Amycolatopsis keratiniphila subsp. keratiniphila</name>
    <dbReference type="NCBI Taxonomy" id="227715"/>
    <lineage>
        <taxon>Bacteria</taxon>
        <taxon>Bacillati</taxon>
        <taxon>Actinomycetota</taxon>
        <taxon>Actinomycetes</taxon>
        <taxon>Pseudonocardiales</taxon>
        <taxon>Pseudonocardiaceae</taxon>
        <taxon>Amycolatopsis</taxon>
        <taxon>Amycolatopsis japonica group</taxon>
    </lineage>
</organism>
<dbReference type="GO" id="GO:0006310">
    <property type="term" value="P:DNA recombination"/>
    <property type="evidence" value="ECO:0007669"/>
    <property type="project" value="UniProtKB-KW"/>
</dbReference>
<feature type="domain" description="Tyr recombinase" evidence="5">
    <location>
        <begin position="107"/>
        <end position="272"/>
    </location>
</feature>
<feature type="compositionally biased region" description="Basic and acidic residues" evidence="4">
    <location>
        <begin position="1"/>
        <end position="21"/>
    </location>
</feature>
<dbReference type="EMBL" id="LQMT02000040">
    <property type="protein sequence ID" value="ONF62735.1"/>
    <property type="molecule type" value="Genomic_DNA"/>
</dbReference>
<evidence type="ECO:0000256" key="2">
    <source>
        <dbReference type="ARBA" id="ARBA00023125"/>
    </source>
</evidence>
<dbReference type="InterPro" id="IPR013762">
    <property type="entry name" value="Integrase-like_cat_sf"/>
</dbReference>
<dbReference type="InterPro" id="IPR002104">
    <property type="entry name" value="Integrase_catalytic"/>
</dbReference>
<dbReference type="AlphaFoldDB" id="A0A1W2LIQ8"/>